<feature type="region of interest" description="Disordered" evidence="1">
    <location>
        <begin position="40"/>
        <end position="87"/>
    </location>
</feature>
<organism evidence="2 3">
    <name type="scientific">Caerostris extrusa</name>
    <name type="common">Bark spider</name>
    <name type="synonym">Caerostris bankana</name>
    <dbReference type="NCBI Taxonomy" id="172846"/>
    <lineage>
        <taxon>Eukaryota</taxon>
        <taxon>Metazoa</taxon>
        <taxon>Ecdysozoa</taxon>
        <taxon>Arthropoda</taxon>
        <taxon>Chelicerata</taxon>
        <taxon>Arachnida</taxon>
        <taxon>Araneae</taxon>
        <taxon>Araneomorphae</taxon>
        <taxon>Entelegynae</taxon>
        <taxon>Araneoidea</taxon>
        <taxon>Araneidae</taxon>
        <taxon>Caerostris</taxon>
    </lineage>
</organism>
<keyword evidence="3" id="KW-1185">Reference proteome</keyword>
<protein>
    <submittedName>
        <fullName evidence="2">Uncharacterized protein</fullName>
    </submittedName>
</protein>
<reference evidence="2 3" key="1">
    <citation type="submission" date="2021-06" db="EMBL/GenBank/DDBJ databases">
        <title>Caerostris extrusa draft genome.</title>
        <authorList>
            <person name="Kono N."/>
            <person name="Arakawa K."/>
        </authorList>
    </citation>
    <scope>NUCLEOTIDE SEQUENCE [LARGE SCALE GENOMIC DNA]</scope>
</reference>
<name>A0AAV4N1I5_CAEEX</name>
<proteinExistence type="predicted"/>
<sequence>MFAKHYYFHPINRGAIKTERERPPNGESLDVKRDARFTKADPKPYGAINLGNSYHSPSHRRKSNIGGTGKGELRRDLSPSERWKLIT</sequence>
<evidence type="ECO:0000313" key="3">
    <source>
        <dbReference type="Proteomes" id="UP001054945"/>
    </source>
</evidence>
<comment type="caution">
    <text evidence="2">The sequence shown here is derived from an EMBL/GenBank/DDBJ whole genome shotgun (WGS) entry which is preliminary data.</text>
</comment>
<dbReference type="AlphaFoldDB" id="A0AAV4N1I5"/>
<dbReference type="EMBL" id="BPLR01020429">
    <property type="protein sequence ID" value="GIX78594.1"/>
    <property type="molecule type" value="Genomic_DNA"/>
</dbReference>
<evidence type="ECO:0000256" key="1">
    <source>
        <dbReference type="SAM" id="MobiDB-lite"/>
    </source>
</evidence>
<dbReference type="Proteomes" id="UP001054945">
    <property type="component" value="Unassembled WGS sequence"/>
</dbReference>
<accession>A0AAV4N1I5</accession>
<evidence type="ECO:0000313" key="2">
    <source>
        <dbReference type="EMBL" id="GIX78594.1"/>
    </source>
</evidence>
<feature type="compositionally biased region" description="Basic and acidic residues" evidence="1">
    <location>
        <begin position="71"/>
        <end position="87"/>
    </location>
</feature>
<gene>
    <name evidence="2" type="ORF">CEXT_323021</name>
</gene>